<dbReference type="InterPro" id="IPR005615">
    <property type="entry name" value="Glutathione_synthase"/>
</dbReference>
<evidence type="ECO:0000256" key="8">
    <source>
        <dbReference type="ARBA" id="ARBA00022741"/>
    </source>
</evidence>
<dbReference type="UniPathway" id="UPA00142">
    <property type="reaction ID" value="UER00210"/>
</dbReference>
<dbReference type="SUPFAM" id="SSF52440">
    <property type="entry name" value="PreATP-grasp domain"/>
    <property type="match status" value="1"/>
</dbReference>
<proteinExistence type="inferred from homology"/>
<evidence type="ECO:0000256" key="2">
    <source>
        <dbReference type="ARBA" id="ARBA00004965"/>
    </source>
</evidence>
<dbReference type="InterPro" id="IPR016185">
    <property type="entry name" value="PreATP-grasp_dom_sf"/>
</dbReference>
<dbReference type="Gene3D" id="3.30.1490.50">
    <property type="match status" value="1"/>
</dbReference>
<gene>
    <name evidence="12" type="ORF">EHSB41UT_04512</name>
</gene>
<keyword evidence="5" id="KW-0436">Ligase</keyword>
<dbReference type="Gene3D" id="1.10.1080.10">
    <property type="entry name" value="Glutathione Synthetase, Chain A, domain 3"/>
    <property type="match status" value="1"/>
</dbReference>
<dbReference type="PANTHER" id="PTHR11130">
    <property type="entry name" value="GLUTATHIONE SYNTHETASE"/>
    <property type="match status" value="1"/>
</dbReference>
<dbReference type="GO" id="GO:0005524">
    <property type="term" value="F:ATP binding"/>
    <property type="evidence" value="ECO:0007669"/>
    <property type="project" value="UniProtKB-KW"/>
</dbReference>
<evidence type="ECO:0000259" key="11">
    <source>
        <dbReference type="Pfam" id="PF03199"/>
    </source>
</evidence>
<evidence type="ECO:0000256" key="7">
    <source>
        <dbReference type="ARBA" id="ARBA00022723"/>
    </source>
</evidence>
<evidence type="ECO:0000256" key="4">
    <source>
        <dbReference type="ARBA" id="ARBA00012214"/>
    </source>
</evidence>
<dbReference type="Pfam" id="PF03199">
    <property type="entry name" value="GSH_synthase"/>
    <property type="match status" value="1"/>
</dbReference>
<dbReference type="RefSeq" id="WP_087113176.1">
    <property type="nucleotide sequence ID" value="NZ_FWPT01000015.1"/>
</dbReference>
<dbReference type="PIRSF" id="PIRSF001558">
    <property type="entry name" value="GSHase"/>
    <property type="match status" value="1"/>
</dbReference>
<evidence type="ECO:0000256" key="5">
    <source>
        <dbReference type="ARBA" id="ARBA00022598"/>
    </source>
</evidence>
<evidence type="ECO:0000313" key="13">
    <source>
        <dbReference type="Proteomes" id="UP000196573"/>
    </source>
</evidence>
<sequence length="479" mass="53061">MTTIPHEHAPVIQEAIEWALQHGFALKTGPGVATHCAFSLAPTLIDRKRFDELKSAAPLLGKLIHGVSEDYDFLQQAMAPIASGDAFFGQLVDLHKEIHSQPVKRVPLLFMRSDFMDDSELGPRIIEFNGIAAGMGPFGQRAHQLHRFLQENFPAVFNQWAPSDSVALVNNPAIAQLSFAVAKAAFQVQREFNDSEKPLFLMVVQEGEDNVYDQHLLEEGLRNAGVRTLRRTFRQLHEQLSSGENGRLLLRDHGGVDAIYLRAGYQYCDYLANDLIEQACCETLIQTRAFMERHRVAINATVGQQLATCKRVQMLLTTMPAAELTRFGLAIDEAELVKTYLGEMIPVNAESAEWFRSQDSGLWVLKNQGEGGGHCVFDQDIQPRLEQLQPEEYSAWSLMRRLRPAARPRSALLVRKGDAMVVDDLISELGIFTVHIDGQAATDDNGYAGYLIRSKPSTVAEGGVHSGMGAADSLATLLP</sequence>
<dbReference type="InterPro" id="IPR037013">
    <property type="entry name" value="GSH-S_sub-bd_sf"/>
</dbReference>
<comment type="similarity">
    <text evidence="3">Belongs to the eukaryotic GSH synthase family.</text>
</comment>
<evidence type="ECO:0000256" key="3">
    <source>
        <dbReference type="ARBA" id="ARBA00010385"/>
    </source>
</evidence>
<dbReference type="OrthoDB" id="5590030at2"/>
<evidence type="ECO:0000256" key="10">
    <source>
        <dbReference type="ARBA" id="ARBA00022842"/>
    </source>
</evidence>
<accession>A0A1X7AR27</accession>
<keyword evidence="6" id="KW-0317">Glutathione biosynthesis</keyword>
<evidence type="ECO:0000256" key="1">
    <source>
        <dbReference type="ARBA" id="ARBA00001946"/>
    </source>
</evidence>
<dbReference type="GO" id="GO:0004363">
    <property type="term" value="F:glutathione synthase activity"/>
    <property type="evidence" value="ECO:0007669"/>
    <property type="project" value="UniProtKB-EC"/>
</dbReference>
<dbReference type="InterPro" id="IPR004887">
    <property type="entry name" value="GSH_synth_subst-bd"/>
</dbReference>
<keyword evidence="10" id="KW-0460">Magnesium</keyword>
<organism evidence="12 13">
    <name type="scientific">Parendozoicomonas haliclonae</name>
    <dbReference type="NCBI Taxonomy" id="1960125"/>
    <lineage>
        <taxon>Bacteria</taxon>
        <taxon>Pseudomonadati</taxon>
        <taxon>Pseudomonadota</taxon>
        <taxon>Gammaproteobacteria</taxon>
        <taxon>Oceanospirillales</taxon>
        <taxon>Endozoicomonadaceae</taxon>
        <taxon>Parendozoicomonas</taxon>
    </lineage>
</organism>
<dbReference type="Pfam" id="PF03917">
    <property type="entry name" value="GSH_synth_ATP"/>
    <property type="match status" value="1"/>
</dbReference>
<dbReference type="EC" id="6.3.2.3" evidence="4"/>
<dbReference type="PANTHER" id="PTHR11130:SF0">
    <property type="entry name" value="GLUTATHIONE SYNTHETASE"/>
    <property type="match status" value="1"/>
</dbReference>
<dbReference type="GO" id="GO:0043295">
    <property type="term" value="F:glutathione binding"/>
    <property type="evidence" value="ECO:0007669"/>
    <property type="project" value="TreeGrafter"/>
</dbReference>
<keyword evidence="8" id="KW-0547">Nucleotide-binding</keyword>
<feature type="domain" description="Glutathione synthase substrate-binding" evidence="11">
    <location>
        <begin position="200"/>
        <end position="307"/>
    </location>
</feature>
<dbReference type="Gene3D" id="3.40.50.1760">
    <property type="entry name" value="Glutathione synthase, substrate-binding domain superfamily, eukaryotic"/>
    <property type="match status" value="1"/>
</dbReference>
<dbReference type="Gene3D" id="3.30.1490.80">
    <property type="match status" value="1"/>
</dbReference>
<keyword evidence="7" id="KW-0479">Metal-binding</keyword>
<comment type="cofactor">
    <cofactor evidence="1">
        <name>Mg(2+)</name>
        <dbReference type="ChEBI" id="CHEBI:18420"/>
    </cofactor>
</comment>
<dbReference type="InterPro" id="IPR014049">
    <property type="entry name" value="Glutathione_synthase_N_euk"/>
</dbReference>
<dbReference type="AlphaFoldDB" id="A0A1X7AR27"/>
<dbReference type="InterPro" id="IPR014042">
    <property type="entry name" value="Glutathione_synthase_a-hlx"/>
</dbReference>
<dbReference type="GO" id="GO:0046872">
    <property type="term" value="F:metal ion binding"/>
    <property type="evidence" value="ECO:0007669"/>
    <property type="project" value="UniProtKB-KW"/>
</dbReference>
<evidence type="ECO:0000256" key="9">
    <source>
        <dbReference type="ARBA" id="ARBA00022840"/>
    </source>
</evidence>
<reference evidence="12 13" key="1">
    <citation type="submission" date="2017-03" db="EMBL/GenBank/DDBJ databases">
        <authorList>
            <person name="Afonso C.L."/>
            <person name="Miller P.J."/>
            <person name="Scott M.A."/>
            <person name="Spackman E."/>
            <person name="Goraichik I."/>
            <person name="Dimitrov K.M."/>
            <person name="Suarez D.L."/>
            <person name="Swayne D.E."/>
        </authorList>
    </citation>
    <scope>NUCLEOTIDE SEQUENCE [LARGE SCALE GENOMIC DNA]</scope>
    <source>
        <strain evidence="12">SB41UT1</strain>
    </source>
</reference>
<keyword evidence="13" id="KW-1185">Reference proteome</keyword>
<name>A0A1X7AR27_9GAMM</name>
<dbReference type="Proteomes" id="UP000196573">
    <property type="component" value="Unassembled WGS sequence"/>
</dbReference>
<keyword evidence="9" id="KW-0067">ATP-binding</keyword>
<dbReference type="SUPFAM" id="SSF56059">
    <property type="entry name" value="Glutathione synthetase ATP-binding domain-like"/>
    <property type="match status" value="1"/>
</dbReference>
<evidence type="ECO:0000256" key="6">
    <source>
        <dbReference type="ARBA" id="ARBA00022684"/>
    </source>
</evidence>
<comment type="pathway">
    <text evidence="2">Sulfur metabolism; glutathione biosynthesis; glutathione from L-cysteine and L-glutamate: step 2/2.</text>
</comment>
<dbReference type="InterPro" id="IPR014709">
    <property type="entry name" value="Glutathione_synthase_C_euk"/>
</dbReference>
<dbReference type="EMBL" id="FWPT01000015">
    <property type="protein sequence ID" value="SMA50695.1"/>
    <property type="molecule type" value="Genomic_DNA"/>
</dbReference>
<dbReference type="GO" id="GO:0005829">
    <property type="term" value="C:cytosol"/>
    <property type="evidence" value="ECO:0007669"/>
    <property type="project" value="TreeGrafter"/>
</dbReference>
<evidence type="ECO:0000313" key="12">
    <source>
        <dbReference type="EMBL" id="SMA50695.1"/>
    </source>
</evidence>
<dbReference type="Gene3D" id="3.30.470.20">
    <property type="entry name" value="ATP-grasp fold, B domain"/>
    <property type="match status" value="1"/>
</dbReference>
<protein>
    <recommendedName>
        <fullName evidence="4">glutathione synthase</fullName>
        <ecNumber evidence="4">6.3.2.3</ecNumber>
    </recommendedName>
</protein>